<gene>
    <name evidence="2" type="ORF">I5776_16710</name>
</gene>
<evidence type="ECO:0000313" key="2">
    <source>
        <dbReference type="EMBL" id="QQZ08658.1"/>
    </source>
</evidence>
<name>A0ABX7DYW2_9BACI</name>
<feature type="signal peptide" evidence="1">
    <location>
        <begin position="1"/>
        <end position="26"/>
    </location>
</feature>
<evidence type="ECO:0000313" key="3">
    <source>
        <dbReference type="Proteomes" id="UP000595691"/>
    </source>
</evidence>
<dbReference type="EMBL" id="CP065425">
    <property type="protein sequence ID" value="QQZ08658.1"/>
    <property type="molecule type" value="Genomic_DNA"/>
</dbReference>
<reference evidence="2 3" key="1">
    <citation type="submission" date="2020-11" db="EMBL/GenBank/DDBJ databases">
        <title>Taxonomic evaluation of the Bacillus sporothermodurans group of bacteria based on whole genome sequences.</title>
        <authorList>
            <person name="Fiedler G."/>
            <person name="Herbstmann A.-D."/>
            <person name="Doll E."/>
            <person name="Wenning M."/>
            <person name="Brinks E."/>
            <person name="Kabisch J."/>
            <person name="Breitenwieser F."/>
            <person name="Lappann M."/>
            <person name="Boehnlein C."/>
            <person name="Franz C."/>
        </authorList>
    </citation>
    <scope>NUCLEOTIDE SEQUENCE [LARGE SCALE GENOMIC DNA]</scope>
    <source>
        <strain evidence="2 3">JCM 19841</strain>
    </source>
</reference>
<proteinExistence type="predicted"/>
<dbReference type="Proteomes" id="UP000595691">
    <property type="component" value="Chromosome"/>
</dbReference>
<feature type="chain" id="PRO_5047545708" evidence="1">
    <location>
        <begin position="27"/>
        <end position="502"/>
    </location>
</feature>
<evidence type="ECO:0000256" key="1">
    <source>
        <dbReference type="SAM" id="SignalP"/>
    </source>
</evidence>
<keyword evidence="1" id="KW-0732">Signal</keyword>
<keyword evidence="3" id="KW-1185">Reference proteome</keyword>
<organism evidence="2 3">
    <name type="scientific">Heyndrickxia vini</name>
    <dbReference type="NCBI Taxonomy" id="1476025"/>
    <lineage>
        <taxon>Bacteria</taxon>
        <taxon>Bacillati</taxon>
        <taxon>Bacillota</taxon>
        <taxon>Bacilli</taxon>
        <taxon>Bacillales</taxon>
        <taxon>Bacillaceae</taxon>
        <taxon>Heyndrickxia</taxon>
    </lineage>
</organism>
<protein>
    <submittedName>
        <fullName evidence="2">Uncharacterized protein</fullName>
    </submittedName>
</protein>
<sequence length="502" mass="54166">MKSIRKFSILLVALFCIFFSFNNSYASMHKVNSTTSGAFTSKTISKGTSYEFFNKSKKTGSIKIVGNLKADYDYVVYDKKKAVVTSQIVQWVDRTITVPAGGKAVITVQSKTSIKAGGPKNVFQGKASKTPAFVRSTITKGKSYELVNTSKQTGAVKIVGNLKADYDYVVYDKKKAVVTSQIVQWVDRTITVPAGGKVVITVQSKTSIKAGGPKNLFQGKASKTPAFVRSTITKGKSYELVNTSKQTGTVKIVGDLKSDYDYVVYDKKKAVVTSQIVQWVDRTITVPAGGKVVITVQSKTSIKAGGSKNLFQGKVSKTPAFVRSTIAKGKSYEFINTSKQTGAVKIVGDLKADYDYVVYDKKKAVVTSQIVQWVDRTITVPAGGKVVITVQSKASIKAGGPKNLFQGKVSKTPAFVRSTITKGKTYQLINTSKQTGAVKIVGDLKADYNYVVYDKKKAVITSGLAQWVDRTITVPAGGKVVITVKSKQSIIAGGPKLLFVGK</sequence>
<dbReference type="RefSeq" id="WP_202777469.1">
    <property type="nucleotide sequence ID" value="NZ_CP065425.1"/>
</dbReference>
<accession>A0ABX7DYW2</accession>